<name>M1V718_CYAM1</name>
<gene>
    <name evidence="2" type="ORF">CYME_CME185C</name>
</gene>
<dbReference type="GeneID" id="16992925"/>
<dbReference type="AlphaFoldDB" id="M1V718"/>
<dbReference type="Proteomes" id="UP000007014">
    <property type="component" value="Chromosome 5"/>
</dbReference>
<evidence type="ECO:0000313" key="3">
    <source>
        <dbReference type="Proteomes" id="UP000007014"/>
    </source>
</evidence>
<reference evidence="2 3" key="1">
    <citation type="journal article" date="2004" name="Nature">
        <title>Genome sequence of the ultrasmall unicellular red alga Cyanidioschyzon merolae 10D.</title>
        <authorList>
            <person name="Matsuzaki M."/>
            <person name="Misumi O."/>
            <person name="Shin-i T."/>
            <person name="Maruyama S."/>
            <person name="Takahara M."/>
            <person name="Miyagishima S."/>
            <person name="Mori T."/>
            <person name="Nishida K."/>
            <person name="Yagisawa F."/>
            <person name="Nishida K."/>
            <person name="Yoshida Y."/>
            <person name="Nishimura Y."/>
            <person name="Nakao S."/>
            <person name="Kobayashi T."/>
            <person name="Momoyama Y."/>
            <person name="Higashiyama T."/>
            <person name="Minoda A."/>
            <person name="Sano M."/>
            <person name="Nomoto H."/>
            <person name="Oishi K."/>
            <person name="Hayashi H."/>
            <person name="Ohta F."/>
            <person name="Nishizaka S."/>
            <person name="Haga S."/>
            <person name="Miura S."/>
            <person name="Morishita T."/>
            <person name="Kabeya Y."/>
            <person name="Terasawa K."/>
            <person name="Suzuki Y."/>
            <person name="Ishii Y."/>
            <person name="Asakawa S."/>
            <person name="Takano H."/>
            <person name="Ohta N."/>
            <person name="Kuroiwa H."/>
            <person name="Tanaka K."/>
            <person name="Shimizu N."/>
            <person name="Sugano S."/>
            <person name="Sato N."/>
            <person name="Nozaki H."/>
            <person name="Ogasawara N."/>
            <person name="Kohara Y."/>
            <person name="Kuroiwa T."/>
        </authorList>
    </citation>
    <scope>NUCLEOTIDE SEQUENCE [LARGE SCALE GENOMIC DNA]</scope>
    <source>
        <strain evidence="2 3">10D</strain>
    </source>
</reference>
<protein>
    <submittedName>
        <fullName evidence="2">Uncharacterized protein</fullName>
    </submittedName>
</protein>
<keyword evidence="1" id="KW-1133">Transmembrane helix</keyword>
<keyword evidence="3" id="KW-1185">Reference proteome</keyword>
<dbReference type="RefSeq" id="XP_005535675.1">
    <property type="nucleotide sequence ID" value="XM_005535618.1"/>
</dbReference>
<organism evidence="2 3">
    <name type="scientific">Cyanidioschyzon merolae (strain NIES-3377 / 10D)</name>
    <name type="common">Unicellular red alga</name>
    <dbReference type="NCBI Taxonomy" id="280699"/>
    <lineage>
        <taxon>Eukaryota</taxon>
        <taxon>Rhodophyta</taxon>
        <taxon>Bangiophyceae</taxon>
        <taxon>Cyanidiales</taxon>
        <taxon>Cyanidiaceae</taxon>
        <taxon>Cyanidioschyzon</taxon>
    </lineage>
</organism>
<sequence length="176" mass="19117">MHSENKRTLFIGQGVLDRHRYVRTRHTGAVGETAPASAHGWNVYARKGGGGGGKRGSNRAAGRRLTQNVRPGLGTPLPFVAPPDGDIRRSTAEQRNAESDRSASTFLKNLLFRRAGTSAEGSSSRDASGSSASYTPETIDVLKRGAWIGIFSLIGLEFFIHVLYKKDWLSILSKHP</sequence>
<accession>M1V718</accession>
<keyword evidence="1" id="KW-0472">Membrane</keyword>
<evidence type="ECO:0000313" key="2">
    <source>
        <dbReference type="EMBL" id="BAM79389.1"/>
    </source>
</evidence>
<dbReference type="EMBL" id="AP006487">
    <property type="protein sequence ID" value="BAM79389.1"/>
    <property type="molecule type" value="Genomic_DNA"/>
</dbReference>
<reference evidence="2 3" key="2">
    <citation type="journal article" date="2007" name="BMC Biol.">
        <title>A 100%-complete sequence reveals unusually simple genomic features in the hot-spring red alga Cyanidioschyzon merolae.</title>
        <authorList>
            <person name="Nozaki H."/>
            <person name="Takano H."/>
            <person name="Misumi O."/>
            <person name="Terasawa K."/>
            <person name="Matsuzaki M."/>
            <person name="Maruyama S."/>
            <person name="Nishida K."/>
            <person name="Yagisawa F."/>
            <person name="Yoshida Y."/>
            <person name="Fujiwara T."/>
            <person name="Takio S."/>
            <person name="Tamura K."/>
            <person name="Chung S.J."/>
            <person name="Nakamura S."/>
            <person name="Kuroiwa H."/>
            <person name="Tanaka K."/>
            <person name="Sato N."/>
            <person name="Kuroiwa T."/>
        </authorList>
    </citation>
    <scope>NUCLEOTIDE SEQUENCE [LARGE SCALE GENOMIC DNA]</scope>
    <source>
        <strain evidence="2 3">10D</strain>
    </source>
</reference>
<dbReference type="HOGENOM" id="CLU_1527338_0_0_1"/>
<proteinExistence type="predicted"/>
<dbReference type="Gramene" id="CME185CT">
    <property type="protein sequence ID" value="CME185CT"/>
    <property type="gene ID" value="CME185C"/>
</dbReference>
<evidence type="ECO:0000256" key="1">
    <source>
        <dbReference type="SAM" id="Phobius"/>
    </source>
</evidence>
<keyword evidence="1" id="KW-0812">Transmembrane</keyword>
<dbReference type="KEGG" id="cme:CYME_CME185C"/>
<feature type="transmembrane region" description="Helical" evidence="1">
    <location>
        <begin position="145"/>
        <end position="164"/>
    </location>
</feature>